<protein>
    <submittedName>
        <fullName evidence="1">Uncharacterized protein</fullName>
    </submittedName>
</protein>
<sequence>MAKAFDKVPHEKFICKLEMYGIRNPLVNWFQDYLTGRRHRIIIDDNLSEHTRLPLYADDAKCYKNIKSAADQHTLQDDLLVLMDCCIKWDMEFNSDKYKLLTITRKRNFNSFTYNLGNGHVPMTEMENDLGVIMHHKRMWRDHIFSKVNTANKILRLIKRTVRGTSNKDVIKELYVHMVRPHLEYICEVWSPHQEYLKDLIEAVQRRATRQMIKNKSYMDRFKELKLLTLASRSRELTRSI</sequence>
<gene>
    <name evidence="1" type="ORF">PACLA_8A033018</name>
</gene>
<dbReference type="AlphaFoldDB" id="A0A6S7JQT8"/>
<dbReference type="Proteomes" id="UP001152795">
    <property type="component" value="Unassembled WGS sequence"/>
</dbReference>
<dbReference type="OrthoDB" id="5987385at2759"/>
<dbReference type="PANTHER" id="PTHR33332">
    <property type="entry name" value="REVERSE TRANSCRIPTASE DOMAIN-CONTAINING PROTEIN"/>
    <property type="match status" value="1"/>
</dbReference>
<dbReference type="EMBL" id="CACRXK020019222">
    <property type="protein sequence ID" value="CAB4033408.1"/>
    <property type="molecule type" value="Genomic_DNA"/>
</dbReference>
<evidence type="ECO:0000313" key="1">
    <source>
        <dbReference type="EMBL" id="CAB4033408.1"/>
    </source>
</evidence>
<proteinExistence type="predicted"/>
<name>A0A6S7JQT8_PARCT</name>
<evidence type="ECO:0000313" key="2">
    <source>
        <dbReference type="Proteomes" id="UP001152795"/>
    </source>
</evidence>
<reference evidence="1" key="1">
    <citation type="submission" date="2020-04" db="EMBL/GenBank/DDBJ databases">
        <authorList>
            <person name="Alioto T."/>
            <person name="Alioto T."/>
            <person name="Gomez Garrido J."/>
        </authorList>
    </citation>
    <scope>NUCLEOTIDE SEQUENCE</scope>
    <source>
        <strain evidence="1">A484AB</strain>
    </source>
</reference>
<comment type="caution">
    <text evidence="1">The sequence shown here is derived from an EMBL/GenBank/DDBJ whole genome shotgun (WGS) entry which is preliminary data.</text>
</comment>
<accession>A0A6S7JQT8</accession>
<organism evidence="1 2">
    <name type="scientific">Paramuricea clavata</name>
    <name type="common">Red gorgonian</name>
    <name type="synonym">Violescent sea-whip</name>
    <dbReference type="NCBI Taxonomy" id="317549"/>
    <lineage>
        <taxon>Eukaryota</taxon>
        <taxon>Metazoa</taxon>
        <taxon>Cnidaria</taxon>
        <taxon>Anthozoa</taxon>
        <taxon>Octocorallia</taxon>
        <taxon>Malacalcyonacea</taxon>
        <taxon>Plexauridae</taxon>
        <taxon>Paramuricea</taxon>
    </lineage>
</organism>
<keyword evidence="2" id="KW-1185">Reference proteome</keyword>